<dbReference type="SUPFAM" id="SSF48452">
    <property type="entry name" value="TPR-like"/>
    <property type="match status" value="2"/>
</dbReference>
<feature type="compositionally biased region" description="Basic and acidic residues" evidence="3">
    <location>
        <begin position="570"/>
        <end position="592"/>
    </location>
</feature>
<evidence type="ECO:0000256" key="1">
    <source>
        <dbReference type="ARBA" id="ARBA00022490"/>
    </source>
</evidence>
<reference evidence="5 6" key="1">
    <citation type="submission" date="2024-03" db="EMBL/GenBank/DDBJ databases">
        <title>Genome-scale model development and genomic sequencing of the oleaginous clade Lipomyces.</title>
        <authorList>
            <consortium name="Lawrence Berkeley National Laboratory"/>
            <person name="Czajka J.J."/>
            <person name="Han Y."/>
            <person name="Kim J."/>
            <person name="Mondo S.J."/>
            <person name="Hofstad B.A."/>
            <person name="Robles A."/>
            <person name="Haridas S."/>
            <person name="Riley R."/>
            <person name="LaButti K."/>
            <person name="Pangilinan J."/>
            <person name="Andreopoulos W."/>
            <person name="Lipzen A."/>
            <person name="Yan J."/>
            <person name="Wang M."/>
            <person name="Ng V."/>
            <person name="Grigoriev I.V."/>
            <person name="Spatafora J.W."/>
            <person name="Magnuson J.K."/>
            <person name="Baker S.E."/>
            <person name="Pomraning K.R."/>
        </authorList>
    </citation>
    <scope>NUCLEOTIDE SEQUENCE [LARGE SCALE GENOMIC DNA]</scope>
    <source>
        <strain evidence="5 6">Phaff 52-87</strain>
    </source>
</reference>
<evidence type="ECO:0000256" key="2">
    <source>
        <dbReference type="HAMAP-Rule" id="MF_03013"/>
    </source>
</evidence>
<dbReference type="InterPro" id="IPR028275">
    <property type="entry name" value="CLU_N"/>
</dbReference>
<keyword evidence="6" id="KW-1185">Reference proteome</keyword>
<feature type="compositionally biased region" description="Basic residues" evidence="3">
    <location>
        <begin position="881"/>
        <end position="892"/>
    </location>
</feature>
<dbReference type="Gene3D" id="1.25.40.10">
    <property type="entry name" value="Tetratricopeptide repeat domain"/>
    <property type="match status" value="2"/>
</dbReference>
<dbReference type="EMBL" id="JBBJBU010000001">
    <property type="protein sequence ID" value="KAK7207744.1"/>
    <property type="molecule type" value="Genomic_DNA"/>
</dbReference>
<dbReference type="InterPro" id="IPR011990">
    <property type="entry name" value="TPR-like_helical_dom_sf"/>
</dbReference>
<dbReference type="GO" id="GO:0003743">
    <property type="term" value="F:translation initiation factor activity"/>
    <property type="evidence" value="ECO:0007669"/>
    <property type="project" value="UniProtKB-KW"/>
</dbReference>
<comment type="subunit">
    <text evidence="2">May associate with the eukaryotic translation initiation factor 3 (eIF-3) complex.</text>
</comment>
<dbReference type="SUPFAM" id="SSF103107">
    <property type="entry name" value="Hypothetical protein c14orf129, hspc210"/>
    <property type="match status" value="1"/>
</dbReference>
<comment type="function">
    <text evidence="2">mRNA-binding protein involved in proper cytoplasmic distribution of mitochondria.</text>
</comment>
<comment type="subcellular location">
    <subcellularLocation>
        <location evidence="2">Cytoplasm</location>
    </subcellularLocation>
</comment>
<organism evidence="5 6">
    <name type="scientific">Myxozyma melibiosi</name>
    <dbReference type="NCBI Taxonomy" id="54550"/>
    <lineage>
        <taxon>Eukaryota</taxon>
        <taxon>Fungi</taxon>
        <taxon>Dikarya</taxon>
        <taxon>Ascomycota</taxon>
        <taxon>Saccharomycotina</taxon>
        <taxon>Lipomycetes</taxon>
        <taxon>Lipomycetales</taxon>
        <taxon>Lipomycetaceae</taxon>
        <taxon>Myxozyma</taxon>
    </lineage>
</organism>
<dbReference type="InterPro" id="IPR027523">
    <property type="entry name" value="CLU_prot"/>
</dbReference>
<proteinExistence type="inferred from homology"/>
<keyword evidence="5" id="KW-0396">Initiation factor</keyword>
<protein>
    <recommendedName>
        <fullName evidence="2">Clustered mitochondria protein homolog</fullName>
    </recommendedName>
    <alternativeName>
        <fullName evidence="2">Protein TIF31 homolog</fullName>
    </alternativeName>
</protein>
<dbReference type="CDD" id="cd15466">
    <property type="entry name" value="CLU-central"/>
    <property type="match status" value="1"/>
</dbReference>
<comment type="similarity">
    <text evidence="2">Belongs to the CLU family.</text>
</comment>
<keyword evidence="5" id="KW-0648">Protein biosynthesis</keyword>
<gene>
    <name evidence="2" type="primary">CLU1</name>
    <name evidence="2" type="synonym">TIF31</name>
    <name evidence="5" type="ORF">BZA70DRAFT_233219</name>
</gene>
<dbReference type="HAMAP" id="MF_03013">
    <property type="entry name" value="CLU"/>
    <property type="match status" value="1"/>
</dbReference>
<dbReference type="GeneID" id="90035766"/>
<dbReference type="Proteomes" id="UP001498771">
    <property type="component" value="Unassembled WGS sequence"/>
</dbReference>
<feature type="region of interest" description="Disordered" evidence="3">
    <location>
        <begin position="570"/>
        <end position="608"/>
    </location>
</feature>
<evidence type="ECO:0000256" key="3">
    <source>
        <dbReference type="SAM" id="MobiDB-lite"/>
    </source>
</evidence>
<dbReference type="RefSeq" id="XP_064770777.1">
    <property type="nucleotide sequence ID" value="XM_064910254.1"/>
</dbReference>
<dbReference type="PROSITE" id="PS51823">
    <property type="entry name" value="CLU"/>
    <property type="match status" value="1"/>
</dbReference>
<feature type="compositionally biased region" description="Basic and acidic residues" evidence="3">
    <location>
        <begin position="860"/>
        <end position="869"/>
    </location>
</feature>
<dbReference type="Pfam" id="PF15044">
    <property type="entry name" value="CLU_N"/>
    <property type="match status" value="1"/>
</dbReference>
<dbReference type="PANTHER" id="PTHR12601:SF6">
    <property type="entry name" value="CLUSTERED MITOCHONDRIA PROTEIN HOMOLOG"/>
    <property type="match status" value="1"/>
</dbReference>
<dbReference type="Pfam" id="PF13424">
    <property type="entry name" value="TPR_12"/>
    <property type="match status" value="1"/>
</dbReference>
<dbReference type="InterPro" id="IPR023231">
    <property type="entry name" value="GSKIP_dom_sf"/>
</dbReference>
<keyword evidence="2" id="KW-0694">RNA-binding</keyword>
<evidence type="ECO:0000313" key="6">
    <source>
        <dbReference type="Proteomes" id="UP001498771"/>
    </source>
</evidence>
<keyword evidence="1 2" id="KW-0963">Cytoplasm</keyword>
<accession>A0ABR1FD10</accession>
<dbReference type="Pfam" id="PF13236">
    <property type="entry name" value="CLU"/>
    <property type="match status" value="1"/>
</dbReference>
<comment type="caution">
    <text evidence="5">The sequence shown here is derived from an EMBL/GenBank/DDBJ whole genome shotgun (WGS) entry which is preliminary data.</text>
</comment>
<dbReference type="Pfam" id="PF13374">
    <property type="entry name" value="TPR_10"/>
    <property type="match status" value="2"/>
</dbReference>
<dbReference type="InterPro" id="IPR025697">
    <property type="entry name" value="CLU_dom"/>
</dbReference>
<dbReference type="InterPro" id="IPR033646">
    <property type="entry name" value="CLU-central"/>
</dbReference>
<evidence type="ECO:0000313" key="5">
    <source>
        <dbReference type="EMBL" id="KAK7207744.1"/>
    </source>
</evidence>
<name>A0ABR1FD10_9ASCO</name>
<feature type="region of interest" description="Disordered" evidence="3">
    <location>
        <begin position="859"/>
        <end position="901"/>
    </location>
</feature>
<sequence>MDMLNLTVKLPHEPGSIRILVSVHETFNDIRQSILDLPSTVQYTCFSLWFNDAPLNDFLELSSVEGIHDGATLELHEEAYTEREARLHVLKVRDVIALSSTKNDPITALSSGLSALESVEAFGEQFKTAADEKDKTGPRHAMAGFDMNGTPSLAEILPQPEPAKPQCVKAFGLSVWHPPPANLRLRGHLLYLQVMTLEGTAFHITSHISGFYVSNSTSQKFDPTPKAKSPSAHSLLVLLQDLSPLFAAELHKWQTRLGERDPLTVYTPTNAMLAAPFIARPAPSPLPDVSRTQEQLLLGGSDNLDTVRDWNEDFQSTREMPRTTITERILRERLLNKLSFDYSEAAAKGAVQIVREEIPPMNTSDVRDNQVYLYNGILFSYGADPNGAYAKEGGDAAARYAVGKDLAGVKFVTQLDVEGLYPLCTVVVDYCGRRVVAQAPFPGIFRQQEDVPNQIVYGAVEERKVIDNSPDFKPYFEKIAESLHLKTHTVWDQDGKPFELATSLENKGLMGTDGRKYIIDLYRITPLDIEFLESEGEGYPHKMAVLRTEAVDEWWRVQVRAWVSEETEKYKAEGKEAEKESEEPVKAIEDSKAAPSEEQDGESVKEDAVEEKKEVVTLSFDGFKYAINPDVFAGQLPVTEADKEAYAEDEARVRAISKFVKTTLIPDFVKDIHKGTVSVPLDGVQLSTLMHKRGLNMRYLGAVLASVAEAEKESKTPKKFTLFKILLEQEIIARSLKHAISSLIRDIPVPLISFAVAHIYNSILGTKLNPDPEVALDEALVALYPRENLEFAKLSAKEIQDLVKAEAKSRFRYDLGENWVDTKVRSLQLFREVSIKMGFQWKAKDYSFDKTLAAPATEADEAKASEKTNGEQPVANGKSGKSGKKHGKKNKQAPKEETATVKKAVTPKATFVPDDLLNIVPVIKDSTMKSVLAEEAIEAGRISLIQGNREIGVDLLLESLSLHEQIYGILHPEVARAYSQLSMIYSSLEEKQTAAAAEYARKAVIIGERTLGFDSSETVLLYLNLALAEHANGNAHVALAHVRHAYTIWRIICGEDHPDAVTNLNNAAVMLQSLTEFKDSREWFEASLALCEKIFGTESVNTAALNFQLAQAMVLTQDSHSAVNRMKAAYTVFNAELGPEDRNTVDSEKWLVQLTQSAVELARQAKDLEARKAQRTAILNGTAKANVKPVGSAANAAAKANAGSSSGGRRSKTSDILNGVQSGEILPSAINTKSIEELVKYIGGTN</sequence>
<dbReference type="PANTHER" id="PTHR12601">
    <property type="entry name" value="EUKARYOTIC TRANSLATION INITIATION FACTOR 3 SUBUNIT EIF-3"/>
    <property type="match status" value="1"/>
</dbReference>
<evidence type="ECO:0000259" key="4">
    <source>
        <dbReference type="PROSITE" id="PS51823"/>
    </source>
</evidence>
<feature type="domain" description="Clu" evidence="4">
    <location>
        <begin position="283"/>
        <end position="532"/>
    </location>
</feature>
<dbReference type="Pfam" id="PF12807">
    <property type="entry name" value="eIF3_p135"/>
    <property type="match status" value="1"/>
</dbReference>